<evidence type="ECO:0000313" key="2">
    <source>
        <dbReference type="Proteomes" id="UP001239213"/>
    </source>
</evidence>
<gene>
    <name evidence="1" type="ORF">CCUS01_01022</name>
</gene>
<evidence type="ECO:0000313" key="1">
    <source>
        <dbReference type="EMBL" id="KAK1470903.1"/>
    </source>
</evidence>
<organism evidence="1 2">
    <name type="scientific">Colletotrichum cuscutae</name>
    <dbReference type="NCBI Taxonomy" id="1209917"/>
    <lineage>
        <taxon>Eukaryota</taxon>
        <taxon>Fungi</taxon>
        <taxon>Dikarya</taxon>
        <taxon>Ascomycota</taxon>
        <taxon>Pezizomycotina</taxon>
        <taxon>Sordariomycetes</taxon>
        <taxon>Hypocreomycetidae</taxon>
        <taxon>Glomerellales</taxon>
        <taxon>Glomerellaceae</taxon>
        <taxon>Colletotrichum</taxon>
        <taxon>Colletotrichum acutatum species complex</taxon>
    </lineage>
</organism>
<dbReference type="Proteomes" id="UP001239213">
    <property type="component" value="Unassembled WGS sequence"/>
</dbReference>
<reference evidence="1" key="1">
    <citation type="submission" date="2016-11" db="EMBL/GenBank/DDBJ databases">
        <title>The genome sequence of Colletotrichum cuscutae.</title>
        <authorList>
            <person name="Baroncelli R."/>
        </authorList>
    </citation>
    <scope>NUCLEOTIDE SEQUENCE</scope>
    <source>
        <strain evidence="1">IMI 304802</strain>
    </source>
</reference>
<proteinExistence type="predicted"/>
<protein>
    <submittedName>
        <fullName evidence="1">Uncharacterized protein</fullName>
    </submittedName>
</protein>
<dbReference type="EMBL" id="MPDP01000223">
    <property type="protein sequence ID" value="KAK1470903.1"/>
    <property type="molecule type" value="Genomic_DNA"/>
</dbReference>
<accession>A0AAI9V749</accession>
<keyword evidence="2" id="KW-1185">Reference proteome</keyword>
<comment type="caution">
    <text evidence="1">The sequence shown here is derived from an EMBL/GenBank/DDBJ whole genome shotgun (WGS) entry which is preliminary data.</text>
</comment>
<name>A0AAI9V749_9PEZI</name>
<feature type="non-terminal residue" evidence="1">
    <location>
        <position position="453"/>
    </location>
</feature>
<dbReference type="AlphaFoldDB" id="A0AAI9V749"/>
<sequence>MAGPVRSILKERAAAAGSDKYRFKISRCLRKACPVEVEVQTGTSVSIKGGAMLTQSDIKMSDQLQHYRCTAQADRLCITDTLVWRASDSRVKLDPLRFEFAAYQVRDSVALNSKRVNCATPPKLERDKDRNFNVQDDNPCAKLASTEWDSFKSRSGIPSEFTGLVHWSDDAEPSGLGREEELPSSNERYLNEATHPEISRMKACLTCLAGSKLWLVVASKPGLRGTLAHSSLQVRHFKASHISDLLPLVIIQWHTSDTRDGRSNMDSERRFHLNYKQFLLAIETCLLVHFSTETTPPEESSRAPLPYQRKQCLSVIVHVDIANTSPYFLYPIGSLKPLPFVLALCWYSRAKPSQEGRESAHYLDATYSHTVMPLFDLKHCLPELRYADLITGTGSTVQDPSSWLAVSCLGAAVPLYAATLGSWSTLPRENLERTPWIYALVPAVLSALTCAYH</sequence>